<dbReference type="RefSeq" id="XP_021300242.1">
    <property type="nucleotide sequence ID" value="XM_021444567.1"/>
</dbReference>
<dbReference type="OrthoDB" id="1922182at2759"/>
<dbReference type="PANTHER" id="PTHR36320:SF1">
    <property type="entry name" value="OS04G0611300 PROTEIN"/>
    <property type="match status" value="1"/>
</dbReference>
<evidence type="ECO:0000313" key="3">
    <source>
        <dbReference type="RefSeq" id="XP_021300242.1"/>
    </source>
</evidence>
<keyword evidence="2" id="KW-1185">Reference proteome</keyword>
<feature type="compositionally biased region" description="Basic residues" evidence="1">
    <location>
        <begin position="103"/>
        <end position="128"/>
    </location>
</feature>
<organism evidence="2 3">
    <name type="scientific">Herrania umbratica</name>
    <dbReference type="NCBI Taxonomy" id="108875"/>
    <lineage>
        <taxon>Eukaryota</taxon>
        <taxon>Viridiplantae</taxon>
        <taxon>Streptophyta</taxon>
        <taxon>Embryophyta</taxon>
        <taxon>Tracheophyta</taxon>
        <taxon>Spermatophyta</taxon>
        <taxon>Magnoliopsida</taxon>
        <taxon>eudicotyledons</taxon>
        <taxon>Gunneridae</taxon>
        <taxon>Pentapetalae</taxon>
        <taxon>rosids</taxon>
        <taxon>malvids</taxon>
        <taxon>Malvales</taxon>
        <taxon>Malvaceae</taxon>
        <taxon>Byttnerioideae</taxon>
        <taxon>Herrania</taxon>
    </lineage>
</organism>
<protein>
    <submittedName>
        <fullName evidence="3">Uncharacterized protein LOC110428670</fullName>
    </submittedName>
</protein>
<gene>
    <name evidence="3" type="primary">LOC110428670</name>
</gene>
<accession>A0A6J1BL03</accession>
<dbReference type="PANTHER" id="PTHR36320">
    <property type="entry name" value="OS04G0611300 PROTEIN"/>
    <property type="match status" value="1"/>
</dbReference>
<dbReference type="Proteomes" id="UP000504621">
    <property type="component" value="Unplaced"/>
</dbReference>
<feature type="region of interest" description="Disordered" evidence="1">
    <location>
        <begin position="83"/>
        <end position="128"/>
    </location>
</feature>
<dbReference type="GeneID" id="110428670"/>
<reference evidence="3" key="1">
    <citation type="submission" date="2025-08" db="UniProtKB">
        <authorList>
            <consortium name="RefSeq"/>
        </authorList>
    </citation>
    <scope>IDENTIFICATION</scope>
    <source>
        <tissue evidence="3">Leaf</tissue>
    </source>
</reference>
<feature type="region of interest" description="Disordered" evidence="1">
    <location>
        <begin position="44"/>
        <end position="63"/>
    </location>
</feature>
<name>A0A6J1BL03_9ROSI</name>
<evidence type="ECO:0000313" key="2">
    <source>
        <dbReference type="Proteomes" id="UP000504621"/>
    </source>
</evidence>
<evidence type="ECO:0000256" key="1">
    <source>
        <dbReference type="SAM" id="MobiDB-lite"/>
    </source>
</evidence>
<dbReference type="AlphaFoldDB" id="A0A6J1BL03"/>
<proteinExistence type="predicted"/>
<sequence length="128" mass="14029">MAKSLRSKREKRLRAIRREIVEPFYQKKDDAKLAAQEAALTAPKMPVLGPTPASTSSTGMQVEEQVAAPNSTTANFNLMEVEMADNDQSKAKASLKPAGGIGKKSKKKLKLSKKKRHGKGKIRGKRNL</sequence>